<dbReference type="eggNOG" id="COG0834">
    <property type="taxonomic scope" value="Bacteria"/>
</dbReference>
<accession>K9XW63</accession>
<sequence length="870" mass="97411">MPAPLRIKLNPPQEKTLAQLQKAISISDRNRNLTHLVKLNTQITKKKLLKVIFTGFLASLGISMALRPKPVLGAEQVSFSLPILGEFHVSVDSLELFAKEGKIANDLKLYTSRLDQHTLTQLRQALQKQFEVSPTTVYRMTTMPMGEKFLKDIGEVIYTHPERNGLYAIRSALILAAADSGSLNAIDVMRHFPTQEIQVNTKLIFSLIKETANFLSYNQTTVDAIASIANQEVFSQSHINFEQSPDLRQQGIYSVQKKTMTFEIKRLRQTQLGLSRAYSLDAEIYLPQDISQPTPLIVISHGFGSDPSHFDYLAEHLASHGYIVLIPEHIGSSSKYKEAFLRGELSVDVSPSEFYSRPQDVTHLLNAIEENSEFQGLINWQQVGILGHSFGGTTALLTSGATLNQARINQICQRNQPTLNTSMLLQCRASYLPPAEYNLKEPRIKAAVAVNPMTSSILGPEGIGKIDIPTMILAGSEDIITPFIEEQAHPFLWLTNKNKYLGVMVGGTHSSISDEKGIANLPTLLKGPRPDLGRSYLKALSLAFFEVYLRDRSNYQSYLTNAYSQTISNQELPLHLIKSLTPTELEQAYGNKPPTPPIPEPLVAISPRQEKNILAEIKRTKTLKVAMRSDAAPFGYIDGEQDVWTGYCADLADSLGKYLTKKLNLISEIEVIKLPSNLENRFELVQQEAVHLECGPNTIATDLKDISFSNPFFFSGSRLLVSNNNVAQVNLKKDLEEVAIGVLQNTTTAQFIQETYPQAEIIYFQEETGRSEGVKAATNGTIDAFFSDDILLRGELKQQNLVLENYQLVPKEPLTCNFYGLILPQEDLQWHNTVNIFIHEQAKQLQKKWLGQYFPQAVADLDYCLNKRKN</sequence>
<dbReference type="OrthoDB" id="422423at2"/>
<gene>
    <name evidence="5" type="ordered locus">Sta7437_2785</name>
</gene>
<reference evidence="6" key="1">
    <citation type="journal article" date="2013" name="Proc. Natl. Acad. Sci. U.S.A.">
        <title>Improving the coverage of the cyanobacterial phylum using diversity-driven genome sequencing.</title>
        <authorList>
            <person name="Shih P.M."/>
            <person name="Wu D."/>
            <person name="Latifi A."/>
            <person name="Axen S.D."/>
            <person name="Fewer D.P."/>
            <person name="Talla E."/>
            <person name="Calteau A."/>
            <person name="Cai F."/>
            <person name="Tandeau de Marsac N."/>
            <person name="Rippka R."/>
            <person name="Herdman M."/>
            <person name="Sivonen K."/>
            <person name="Coursin T."/>
            <person name="Laurent T."/>
            <person name="Goodwin L."/>
            <person name="Nolan M."/>
            <person name="Davenport K.W."/>
            <person name="Han C.S."/>
            <person name="Rubin E.M."/>
            <person name="Eisen J.A."/>
            <person name="Woyke T."/>
            <person name="Gugger M."/>
            <person name="Kerfeld C.A."/>
        </authorList>
    </citation>
    <scope>NUCLEOTIDE SEQUENCE [LARGE SCALE GENOMIC DNA]</scope>
    <source>
        <strain evidence="6">ATCC 29371 / PCC 7437</strain>
    </source>
</reference>
<dbReference type="Gene3D" id="3.40.50.1820">
    <property type="entry name" value="alpha/beta hydrolase"/>
    <property type="match status" value="1"/>
</dbReference>
<dbReference type="Pfam" id="PF07176">
    <property type="entry name" value="DUF1400"/>
    <property type="match status" value="1"/>
</dbReference>
<keyword evidence="2" id="KW-0813">Transport</keyword>
<dbReference type="EMBL" id="CP003653">
    <property type="protein sequence ID" value="AFZ36309.1"/>
    <property type="molecule type" value="Genomic_DNA"/>
</dbReference>
<dbReference type="PATRIC" id="fig|111780.3.peg.2900"/>
<dbReference type="Pfam" id="PF03403">
    <property type="entry name" value="PAF-AH_p_II"/>
    <property type="match status" value="1"/>
</dbReference>
<dbReference type="InterPro" id="IPR010802">
    <property type="entry name" value="DUF1400"/>
</dbReference>
<evidence type="ECO:0000256" key="2">
    <source>
        <dbReference type="ARBA" id="ARBA00022448"/>
    </source>
</evidence>
<dbReference type="SUPFAM" id="SSF53474">
    <property type="entry name" value="alpha/beta-Hydrolases"/>
    <property type="match status" value="1"/>
</dbReference>
<dbReference type="Proteomes" id="UP000010473">
    <property type="component" value="Chromosome"/>
</dbReference>
<dbReference type="eggNOG" id="COG4188">
    <property type="taxonomic scope" value="Bacteria"/>
</dbReference>
<dbReference type="InterPro" id="IPR001638">
    <property type="entry name" value="Solute-binding_3/MltF_N"/>
</dbReference>
<dbReference type="GO" id="GO:0006865">
    <property type="term" value="P:amino acid transport"/>
    <property type="evidence" value="ECO:0007669"/>
    <property type="project" value="TreeGrafter"/>
</dbReference>
<dbReference type="Pfam" id="PF00497">
    <property type="entry name" value="SBP_bac_3"/>
    <property type="match status" value="1"/>
</dbReference>
<keyword evidence="3" id="KW-0732">Signal</keyword>
<evidence type="ECO:0000313" key="5">
    <source>
        <dbReference type="EMBL" id="AFZ36309.1"/>
    </source>
</evidence>
<dbReference type="STRING" id="111780.Sta7437_2785"/>
<dbReference type="InterPro" id="IPR029058">
    <property type="entry name" value="AB_hydrolase_fold"/>
</dbReference>
<dbReference type="InterPro" id="IPR051455">
    <property type="entry name" value="Bact_solute-bind_prot3"/>
</dbReference>
<protein>
    <recommendedName>
        <fullName evidence="4">Solute-binding protein family 3/N-terminal domain-containing protein</fullName>
    </recommendedName>
</protein>
<dbReference type="PANTHER" id="PTHR30085:SF6">
    <property type="entry name" value="ABC TRANSPORTER GLUTAMINE-BINDING PROTEIN GLNH"/>
    <property type="match status" value="1"/>
</dbReference>
<evidence type="ECO:0000259" key="4">
    <source>
        <dbReference type="SMART" id="SM00062"/>
    </source>
</evidence>
<dbReference type="SUPFAM" id="SSF53850">
    <property type="entry name" value="Periplasmic binding protein-like II"/>
    <property type="match status" value="1"/>
</dbReference>
<proteinExistence type="inferred from homology"/>
<dbReference type="KEGG" id="scs:Sta7437_2785"/>
<dbReference type="Gene3D" id="3.40.190.10">
    <property type="entry name" value="Periplasmic binding protein-like II"/>
    <property type="match status" value="2"/>
</dbReference>
<dbReference type="RefSeq" id="WP_015193977.1">
    <property type="nucleotide sequence ID" value="NC_019748.1"/>
</dbReference>
<feature type="domain" description="Solute-binding protein family 3/N-terminal" evidence="4">
    <location>
        <begin position="622"/>
        <end position="853"/>
    </location>
</feature>
<dbReference type="GO" id="GO:0030288">
    <property type="term" value="C:outer membrane-bounded periplasmic space"/>
    <property type="evidence" value="ECO:0007669"/>
    <property type="project" value="TreeGrafter"/>
</dbReference>
<evidence type="ECO:0000313" key="6">
    <source>
        <dbReference type="Proteomes" id="UP000010473"/>
    </source>
</evidence>
<organism evidence="5 6">
    <name type="scientific">Stanieria cyanosphaera (strain ATCC 29371 / PCC 7437)</name>
    <dbReference type="NCBI Taxonomy" id="111780"/>
    <lineage>
        <taxon>Bacteria</taxon>
        <taxon>Bacillati</taxon>
        <taxon>Cyanobacteriota</taxon>
        <taxon>Cyanophyceae</taxon>
        <taxon>Pleurocapsales</taxon>
        <taxon>Dermocarpellaceae</taxon>
        <taxon>Stanieria</taxon>
    </lineage>
</organism>
<name>K9XW63_STAC7</name>
<comment type="similarity">
    <text evidence="1">Belongs to the bacterial solute-binding protein 3 family.</text>
</comment>
<dbReference type="PANTHER" id="PTHR30085">
    <property type="entry name" value="AMINO ACID ABC TRANSPORTER PERMEASE"/>
    <property type="match status" value="1"/>
</dbReference>
<evidence type="ECO:0000256" key="3">
    <source>
        <dbReference type="ARBA" id="ARBA00022729"/>
    </source>
</evidence>
<dbReference type="AlphaFoldDB" id="K9XW63"/>
<evidence type="ECO:0000256" key="1">
    <source>
        <dbReference type="ARBA" id="ARBA00010333"/>
    </source>
</evidence>
<dbReference type="SMART" id="SM00062">
    <property type="entry name" value="PBPb"/>
    <property type="match status" value="1"/>
</dbReference>
<dbReference type="GO" id="GO:0005576">
    <property type="term" value="C:extracellular region"/>
    <property type="evidence" value="ECO:0007669"/>
    <property type="project" value="TreeGrafter"/>
</dbReference>
<keyword evidence="6" id="KW-1185">Reference proteome</keyword>
<dbReference type="HOGENOM" id="CLU_344452_0_0_3"/>